<reference evidence="1 2" key="1">
    <citation type="journal article" date="2022" name="New Phytol.">
        <title>Ecological generalism drives hyperdiversity of secondary metabolite gene clusters in xylarialean endophytes.</title>
        <authorList>
            <person name="Franco M.E.E."/>
            <person name="Wisecaver J.H."/>
            <person name="Arnold A.E."/>
            <person name="Ju Y.M."/>
            <person name="Slot J.C."/>
            <person name="Ahrendt S."/>
            <person name="Moore L.P."/>
            <person name="Eastman K.E."/>
            <person name="Scott K."/>
            <person name="Konkel Z."/>
            <person name="Mondo S.J."/>
            <person name="Kuo A."/>
            <person name="Hayes R.D."/>
            <person name="Haridas S."/>
            <person name="Andreopoulos B."/>
            <person name="Riley R."/>
            <person name="LaButti K."/>
            <person name="Pangilinan J."/>
            <person name="Lipzen A."/>
            <person name="Amirebrahimi M."/>
            <person name="Yan J."/>
            <person name="Adam C."/>
            <person name="Keymanesh K."/>
            <person name="Ng V."/>
            <person name="Louie K."/>
            <person name="Northen T."/>
            <person name="Drula E."/>
            <person name="Henrissat B."/>
            <person name="Hsieh H.M."/>
            <person name="Youens-Clark K."/>
            <person name="Lutzoni F."/>
            <person name="Miadlikowska J."/>
            <person name="Eastwood D.C."/>
            <person name="Hamelin R.C."/>
            <person name="Grigoriev I.V."/>
            <person name="U'Ren J.M."/>
        </authorList>
    </citation>
    <scope>NUCLEOTIDE SEQUENCE [LARGE SCALE GENOMIC DNA]</scope>
    <source>
        <strain evidence="1 2">ER1909</strain>
    </source>
</reference>
<dbReference type="Proteomes" id="UP001497680">
    <property type="component" value="Unassembled WGS sequence"/>
</dbReference>
<proteinExistence type="predicted"/>
<sequence>MDPFVEDGSSEAPFVKPEPLDDAMGIDSPMQIPMANSDTRAALSPSLGNTPPEAGTGAVASLSPSLSGHRTPIKSDPDVNQEPGPQASETKPQHAHYLEQLINHKNLEVLESGVSIGVDLLDQLKTQLSVFKTPDGDAWLDSIEQLKERAKPLRSVIGVVGNTGAGKSSVINGVLDEERLLPTNCLRACTASPTEISFNYSDDPAQLYRAEIEFITSAEWLRELEILFSDLLDGNGEVSRDCTNPDSEAGIAYAKLKAVYPQKTKEVIANGTPQDFAHEPFVRGVLGSVKTLKSRSAKELYVGLQQYVDSKEKITGNDHRKQNRLMEYWPLIKVVRIYTKANALSTGAVIVDLPGVQDSNAARAAVADKYMKACTGLWIVAPITRAVDDKTAKSLLGDSFKRQLKYDGTYSAVTFICSKTDDISITEAVDSLGLEEEISESWSRAEELQNIRESSQDALDELKTQKAVCSDEIDGIYRKIDVWEELQRQAEDGEEVYRPLDNPKKRKRPTKHVGRRRKRGTHDSDTDSIDSESDAFEHDDTSDKENSPSITNREPLTIEDIEEALASFKARRREMRKTKSELDGQIADIRKVMKEAKAERSKILADIKARCIQGRNEYSREAIKLDFASGIKDLDQENAAEEDETTFDPDEDLRDYDEVARTLPVFCVSSRAYQMLSEDTEIPQLQEHAIKSTEAGRASHCRGFLNELVQLINSLGLWTASDGTQSTLTDVEKRREEMHLRRLLNDLEKGFDTSVQEAVQLLHESLRENIYRVFESTIPLAVNAATDTAASWGAPKAMGGLVWSTYKATVRRQGVYCGAAGPHDFNQELFDPISRNLATGWERAFQRRLPAVLDQFASKAKKQLTAFHEAAKERAHQRHTNVSGITTLSNQVKAHERTLDQLPSTLRTTITDLQREASREFTPAICHAMMYAYDVCAQERGTGSYNRMKMAMLNHVENSRNTMFEEATNTVKARLEAMCRSIRQQMDDQMEDMFSTIFRDYMRVLVGAKVERHARLDPKELAMRASVNDVLARGNALFAPGLGELDTENTVPEDANPAPGLDPKTEDEVTAGNPSREMTPIKSEVVAGTMTPVAIRTIREIQSRESSASRAEADDLMQQQILAESQVADQ</sequence>
<accession>A0ACC0CVV6</accession>
<name>A0ACC0CVV6_9PEZI</name>
<comment type="caution">
    <text evidence="1">The sequence shown here is derived from an EMBL/GenBank/DDBJ whole genome shotgun (WGS) entry which is preliminary data.</text>
</comment>
<evidence type="ECO:0000313" key="1">
    <source>
        <dbReference type="EMBL" id="KAI6084577.1"/>
    </source>
</evidence>
<evidence type="ECO:0000313" key="2">
    <source>
        <dbReference type="Proteomes" id="UP001497680"/>
    </source>
</evidence>
<dbReference type="EMBL" id="MU394335">
    <property type="protein sequence ID" value="KAI6084577.1"/>
    <property type="molecule type" value="Genomic_DNA"/>
</dbReference>
<gene>
    <name evidence="1" type="ORF">F4821DRAFT_279971</name>
</gene>
<protein>
    <submittedName>
        <fullName evidence="1">Uncharacterized protein</fullName>
    </submittedName>
</protein>
<organism evidence="1 2">
    <name type="scientific">Hypoxylon rubiginosum</name>
    <dbReference type="NCBI Taxonomy" id="110542"/>
    <lineage>
        <taxon>Eukaryota</taxon>
        <taxon>Fungi</taxon>
        <taxon>Dikarya</taxon>
        <taxon>Ascomycota</taxon>
        <taxon>Pezizomycotina</taxon>
        <taxon>Sordariomycetes</taxon>
        <taxon>Xylariomycetidae</taxon>
        <taxon>Xylariales</taxon>
        <taxon>Hypoxylaceae</taxon>
        <taxon>Hypoxylon</taxon>
    </lineage>
</organism>
<keyword evidence="2" id="KW-1185">Reference proteome</keyword>